<evidence type="ECO:0000313" key="3">
    <source>
        <dbReference type="Proteomes" id="UP000198928"/>
    </source>
</evidence>
<reference evidence="3" key="1">
    <citation type="submission" date="2016-10" db="EMBL/GenBank/DDBJ databases">
        <authorList>
            <person name="Varghese N."/>
            <person name="Submissions S."/>
        </authorList>
    </citation>
    <scope>NUCLEOTIDE SEQUENCE [LARGE SCALE GENOMIC DNA]</scope>
    <source>
        <strain evidence="3">PL19</strain>
    </source>
</reference>
<protein>
    <submittedName>
        <fullName evidence="2">Uncharacterized protein</fullName>
    </submittedName>
</protein>
<accession>A0A1I3X4Y9</accession>
<feature type="transmembrane region" description="Helical" evidence="1">
    <location>
        <begin position="48"/>
        <end position="69"/>
    </location>
</feature>
<dbReference type="RefSeq" id="WP_175540907.1">
    <property type="nucleotide sequence ID" value="NZ_FOSG01000004.1"/>
</dbReference>
<gene>
    <name evidence="2" type="ORF">SAMN05192584_10443</name>
</gene>
<dbReference type="Proteomes" id="UP000198928">
    <property type="component" value="Unassembled WGS sequence"/>
</dbReference>
<proteinExistence type="predicted"/>
<name>A0A1I3X4Y9_9ACTN</name>
<dbReference type="AlphaFoldDB" id="A0A1I3X4Y9"/>
<sequence length="92" mass="9581">MVLTPVGRLIRRSAGPADRTELFAAQFSLTHGCRLLTYPLAEWPATAAGLQSAVLVLGAVACAFGVLAMRVWPADDTGLGDGDRARGAGEDL</sequence>
<evidence type="ECO:0000313" key="2">
    <source>
        <dbReference type="EMBL" id="SFK14902.1"/>
    </source>
</evidence>
<evidence type="ECO:0000256" key="1">
    <source>
        <dbReference type="SAM" id="Phobius"/>
    </source>
</evidence>
<organism evidence="2 3">
    <name type="scientific">Streptomyces pini</name>
    <dbReference type="NCBI Taxonomy" id="1520580"/>
    <lineage>
        <taxon>Bacteria</taxon>
        <taxon>Bacillati</taxon>
        <taxon>Actinomycetota</taxon>
        <taxon>Actinomycetes</taxon>
        <taxon>Kitasatosporales</taxon>
        <taxon>Streptomycetaceae</taxon>
        <taxon>Streptomyces</taxon>
    </lineage>
</organism>
<keyword evidence="1" id="KW-0472">Membrane</keyword>
<keyword evidence="1" id="KW-0812">Transmembrane</keyword>
<keyword evidence="1" id="KW-1133">Transmembrane helix</keyword>
<dbReference type="EMBL" id="FOSG01000004">
    <property type="protein sequence ID" value="SFK14902.1"/>
    <property type="molecule type" value="Genomic_DNA"/>
</dbReference>
<keyword evidence="3" id="KW-1185">Reference proteome</keyword>